<dbReference type="Proteomes" id="UP000017559">
    <property type="component" value="Unassembled WGS sequence"/>
</dbReference>
<dbReference type="AlphaFoldDB" id="V2XMQ3"/>
<dbReference type="STRING" id="1381753.V2XMQ3"/>
<dbReference type="EMBL" id="AWSO01000117">
    <property type="protein sequence ID" value="ESK95027.1"/>
    <property type="molecule type" value="Genomic_DNA"/>
</dbReference>
<name>V2XMQ3_MONRO</name>
<comment type="caution">
    <text evidence="2">The sequence shown here is derived from an EMBL/GenBank/DDBJ whole genome shotgun (WGS) entry which is preliminary data.</text>
</comment>
<feature type="compositionally biased region" description="Basic and acidic residues" evidence="1">
    <location>
        <begin position="779"/>
        <end position="789"/>
    </location>
</feature>
<evidence type="ECO:0000256" key="1">
    <source>
        <dbReference type="SAM" id="MobiDB-lite"/>
    </source>
</evidence>
<proteinExistence type="predicted"/>
<sequence>MERLCDEVLQLIFYELQDPTSFTLVSKRFYQFSQDPYLRAHYFLCRYGPLQAMFHALGRGKLLTERMLDILISSGAHCSRYLIQVAMHHYFHTQTHHFLRSSAWVRSVPLPVFLHFMQIASNRYDDIPRGKGQDDGSIFAMFLNESRYPPSQKRVSWETVRDMIDKYHFFPFSVKDPIMAHFPLALAIEPRLLPYAVANGFRMDSKYRDFVFRKMFENVEASDRKPEDIVQNVTELCRLDSTMFLTRTVAAEICMEARANDVGFNALKRLNKGGHLLFDLSVLVQDLLKLFLKTRSITSANAQNVIRFLYSEFPSSDPAVRLVVLLTVFLPANSLNNVAVATIKSRLEELKFGPVTKQDLYNLLIHPFTDRCESILNYMRTEMVSDQGHQGLSEKEINRVVNDVAARLVEIDCKGKTLKKLCDSFPSVHEVIARAVLDAHQIDLHDLPQADDTDACARFRVKLCRDTNFRPSELDYFWDSRATIAPTSSKNVEPEEMHGMAEAVDTPELGEIGQESLTTMIRQDELAPGRNRRRMSYFSSYTDFLSHLPLEPLLVGRWVKVEYGPRSSVAAVFMTHAILNENSSIIRDYLLSKNSATVPVTLKHFQMLARMNRPINYNIIAYLLSCPEFYRSEEEYLSQCEAIKRTEFKKVKNPSSISLPQVSVVIPQNSLFTRGRKRPRRNAATTIQSYAVPDSDDESKLMEVEEEVKPLDTKERREALNLQTWIKHLGEVLKTEQARLRQRKKRLEEENPGTIIPDKNIFVRSLSSELRLLRKHNRERYGHQPKENDVPVDEYDDDGEYVYRGTRTKKARVNNA</sequence>
<evidence type="ECO:0000313" key="2">
    <source>
        <dbReference type="EMBL" id="ESK95027.1"/>
    </source>
</evidence>
<protein>
    <submittedName>
        <fullName evidence="2">Uncharacterized protein</fullName>
    </submittedName>
</protein>
<dbReference type="KEGG" id="mrr:Moror_14032"/>
<dbReference type="OrthoDB" id="270318at2759"/>
<feature type="region of interest" description="Disordered" evidence="1">
    <location>
        <begin position="777"/>
        <end position="797"/>
    </location>
</feature>
<evidence type="ECO:0000313" key="3">
    <source>
        <dbReference type="Proteomes" id="UP000017559"/>
    </source>
</evidence>
<dbReference type="HOGENOM" id="CLU_021749_0_0_1"/>
<reference evidence="2 3" key="1">
    <citation type="journal article" date="2014" name="BMC Genomics">
        <title>Genome and secretome analysis of the hemibiotrophic fungal pathogen, Moniliophthora roreri, which causes frosty pod rot disease of cacao: mechanisms of the biotrophic and necrotrophic phases.</title>
        <authorList>
            <person name="Meinhardt L.W."/>
            <person name="Costa G.G.L."/>
            <person name="Thomazella D.P.T."/>
            <person name="Teixeira P.J.P.L."/>
            <person name="Carazzolle M.F."/>
            <person name="Schuster S.C."/>
            <person name="Carlson J.E."/>
            <person name="Guiltinan M.J."/>
            <person name="Mieczkowski P."/>
            <person name="Farmer A."/>
            <person name="Ramaraj T."/>
            <person name="Crozier J."/>
            <person name="Davis R.E."/>
            <person name="Shao J."/>
            <person name="Melnick R.L."/>
            <person name="Pereira G.A.G."/>
            <person name="Bailey B.A."/>
        </authorList>
    </citation>
    <scope>NUCLEOTIDE SEQUENCE [LARGE SCALE GENOMIC DNA]</scope>
    <source>
        <strain evidence="2 3">MCA 2997</strain>
    </source>
</reference>
<accession>V2XMQ3</accession>
<gene>
    <name evidence="2" type="ORF">Moror_14032</name>
</gene>
<organism evidence="2 3">
    <name type="scientific">Moniliophthora roreri (strain MCA 2997)</name>
    <name type="common">Cocoa frosty pod rot fungus</name>
    <name type="synonym">Crinipellis roreri</name>
    <dbReference type="NCBI Taxonomy" id="1381753"/>
    <lineage>
        <taxon>Eukaryota</taxon>
        <taxon>Fungi</taxon>
        <taxon>Dikarya</taxon>
        <taxon>Basidiomycota</taxon>
        <taxon>Agaricomycotina</taxon>
        <taxon>Agaricomycetes</taxon>
        <taxon>Agaricomycetidae</taxon>
        <taxon>Agaricales</taxon>
        <taxon>Marasmiineae</taxon>
        <taxon>Marasmiaceae</taxon>
        <taxon>Moniliophthora</taxon>
    </lineage>
</organism>
<keyword evidence="3" id="KW-1185">Reference proteome</keyword>